<feature type="compositionally biased region" description="Basic and acidic residues" evidence="1">
    <location>
        <begin position="86"/>
        <end position="104"/>
    </location>
</feature>
<name>A0ABR1ALI1_POLSC</name>
<organism evidence="2 3">
    <name type="scientific">Polyplax serrata</name>
    <name type="common">Common mouse louse</name>
    <dbReference type="NCBI Taxonomy" id="468196"/>
    <lineage>
        <taxon>Eukaryota</taxon>
        <taxon>Metazoa</taxon>
        <taxon>Ecdysozoa</taxon>
        <taxon>Arthropoda</taxon>
        <taxon>Hexapoda</taxon>
        <taxon>Insecta</taxon>
        <taxon>Pterygota</taxon>
        <taxon>Neoptera</taxon>
        <taxon>Paraneoptera</taxon>
        <taxon>Psocodea</taxon>
        <taxon>Troctomorpha</taxon>
        <taxon>Phthiraptera</taxon>
        <taxon>Anoplura</taxon>
        <taxon>Polyplacidae</taxon>
        <taxon>Polyplax</taxon>
    </lineage>
</organism>
<accession>A0ABR1ALI1</accession>
<dbReference type="EMBL" id="JAWJWF010000047">
    <property type="protein sequence ID" value="KAK6622148.1"/>
    <property type="molecule type" value="Genomic_DNA"/>
</dbReference>
<comment type="caution">
    <text evidence="2">The sequence shown here is derived from an EMBL/GenBank/DDBJ whole genome shotgun (WGS) entry which is preliminary data.</text>
</comment>
<feature type="compositionally biased region" description="Basic residues" evidence="1">
    <location>
        <begin position="7"/>
        <end position="17"/>
    </location>
</feature>
<feature type="compositionally biased region" description="Polar residues" evidence="1">
    <location>
        <begin position="286"/>
        <end position="314"/>
    </location>
</feature>
<evidence type="ECO:0000313" key="2">
    <source>
        <dbReference type="EMBL" id="KAK6622148.1"/>
    </source>
</evidence>
<dbReference type="Proteomes" id="UP001359485">
    <property type="component" value="Unassembled WGS sequence"/>
</dbReference>
<reference evidence="2 3" key="1">
    <citation type="submission" date="2023-09" db="EMBL/GenBank/DDBJ databases">
        <title>Genomes of two closely related lineages of the louse Polyplax serrata with different host specificities.</title>
        <authorList>
            <person name="Martinu J."/>
            <person name="Tarabai H."/>
            <person name="Stefka J."/>
            <person name="Hypsa V."/>
        </authorList>
    </citation>
    <scope>NUCLEOTIDE SEQUENCE [LARGE SCALE GENOMIC DNA]</scope>
    <source>
        <strain evidence="2">98ZLc_SE</strain>
    </source>
</reference>
<proteinExistence type="predicted"/>
<evidence type="ECO:0000313" key="3">
    <source>
        <dbReference type="Proteomes" id="UP001359485"/>
    </source>
</evidence>
<protein>
    <submittedName>
        <fullName evidence="2">Uncharacterized protein</fullName>
    </submittedName>
</protein>
<sequence>MKENKAARTKSCSRNKRWTPESSDLCSSTDEEFLSTYRAKQENDCLVIKKINGSYCFDNFDESQHVNGCPLKWYYNKKQSERDKMYRIERRCSKKSEKRDSSNKEKKKNLRDRTPMAVKVHKINLLGKYGGREFQQNTSPKKWSQVENSIDVQRKNLAAKLNWKLHDLRESEDLVSDSEMWFCRQNCLPPRPLIGLKPLLTILLFPKQETNCCSTRIHFQPNTVKNDTTVPPTLTIKSLDLPLPSTDENRSISSVHSQRLSSKSCKLQKKLQIPNQVTINLRHMSRPQSNDSNLKIINFPSSQAPLPTARSQKSNRSRDRSLSTLIYELSDKTHFRNENNEGFEDLIREITIDGDELTHRKRLFRHESVNPNFASDGSEHKFKHQDESKYKYRKTKYVDTQRDLDEVINLTCGKIRIFEKLPRKRK</sequence>
<evidence type="ECO:0000256" key="1">
    <source>
        <dbReference type="SAM" id="MobiDB-lite"/>
    </source>
</evidence>
<feature type="region of interest" description="Disordered" evidence="1">
    <location>
        <begin position="286"/>
        <end position="320"/>
    </location>
</feature>
<feature type="region of interest" description="Disordered" evidence="1">
    <location>
        <begin position="1"/>
        <end position="24"/>
    </location>
</feature>
<feature type="region of interest" description="Disordered" evidence="1">
    <location>
        <begin position="86"/>
        <end position="113"/>
    </location>
</feature>
<keyword evidence="3" id="KW-1185">Reference proteome</keyword>
<gene>
    <name evidence="2" type="ORF">RUM44_001955</name>
</gene>